<organism evidence="1 2">
    <name type="scientific">Hibiscus sabdariffa</name>
    <name type="common">roselle</name>
    <dbReference type="NCBI Taxonomy" id="183260"/>
    <lineage>
        <taxon>Eukaryota</taxon>
        <taxon>Viridiplantae</taxon>
        <taxon>Streptophyta</taxon>
        <taxon>Embryophyta</taxon>
        <taxon>Tracheophyta</taxon>
        <taxon>Spermatophyta</taxon>
        <taxon>Magnoliopsida</taxon>
        <taxon>eudicotyledons</taxon>
        <taxon>Gunneridae</taxon>
        <taxon>Pentapetalae</taxon>
        <taxon>rosids</taxon>
        <taxon>malvids</taxon>
        <taxon>Malvales</taxon>
        <taxon>Malvaceae</taxon>
        <taxon>Malvoideae</taxon>
        <taxon>Hibiscus</taxon>
    </lineage>
</organism>
<accession>A0ABR2CMZ6</accession>
<protein>
    <recommendedName>
        <fullName evidence="3">RNase H type-1 domain-containing protein</fullName>
    </recommendedName>
</protein>
<reference evidence="1 2" key="1">
    <citation type="journal article" date="2024" name="G3 (Bethesda)">
        <title>Genome assembly of Hibiscus sabdariffa L. provides insights into metabolisms of medicinal natural products.</title>
        <authorList>
            <person name="Kim T."/>
        </authorList>
    </citation>
    <scope>NUCLEOTIDE SEQUENCE [LARGE SCALE GENOMIC DNA]</scope>
    <source>
        <strain evidence="1">TK-2024</strain>
        <tissue evidence="1">Old leaves</tissue>
    </source>
</reference>
<name>A0ABR2CMZ6_9ROSI</name>
<comment type="caution">
    <text evidence="1">The sequence shown here is derived from an EMBL/GenBank/DDBJ whole genome shotgun (WGS) entry which is preliminary data.</text>
</comment>
<proteinExistence type="predicted"/>
<keyword evidence="2" id="KW-1185">Reference proteome</keyword>
<gene>
    <name evidence="1" type="ORF">V6N12_004930</name>
</gene>
<dbReference type="EMBL" id="JBBPBM010000048">
    <property type="protein sequence ID" value="KAK8521010.1"/>
    <property type="molecule type" value="Genomic_DNA"/>
</dbReference>
<evidence type="ECO:0000313" key="2">
    <source>
        <dbReference type="Proteomes" id="UP001472677"/>
    </source>
</evidence>
<dbReference type="Proteomes" id="UP001472677">
    <property type="component" value="Unassembled WGS sequence"/>
</dbReference>
<evidence type="ECO:0008006" key="3">
    <source>
        <dbReference type="Google" id="ProtNLM"/>
    </source>
</evidence>
<sequence length="193" mass="22147">MDYKYMSEIWSGNHTHGRRIWSVWWPVRKGRYQVNTVHLPFNPAGFRQPHFANKLAMVSKHHNCLDDLDKKATKTMRNLAVPSKISIFSWCMFHNLLPTRFNLLMRGINLDAMCNNITEAVRDEANAVKRWGFGAVLRDANGSFIAARSWKQAGHVDTLLKEANAILPGIKWLLEMQVRLVEIENDSLLSSGD</sequence>
<evidence type="ECO:0000313" key="1">
    <source>
        <dbReference type="EMBL" id="KAK8521010.1"/>
    </source>
</evidence>